<proteinExistence type="predicted"/>
<dbReference type="Proteomes" id="UP000887574">
    <property type="component" value="Unplaced"/>
</dbReference>
<feature type="transmembrane region" description="Helical" evidence="1">
    <location>
        <begin position="55"/>
        <end position="75"/>
    </location>
</feature>
<name>A0A915ELV8_9BILA</name>
<dbReference type="AlphaFoldDB" id="A0A915ELV8"/>
<dbReference type="WBParaSite" id="jg7688">
    <property type="protein sequence ID" value="jg7688"/>
    <property type="gene ID" value="jg7688"/>
</dbReference>
<evidence type="ECO:0000313" key="3">
    <source>
        <dbReference type="WBParaSite" id="jg7688"/>
    </source>
</evidence>
<keyword evidence="1" id="KW-1133">Transmembrane helix</keyword>
<accession>A0A915ELV8</accession>
<keyword evidence="1" id="KW-0812">Transmembrane</keyword>
<keyword evidence="2" id="KW-1185">Reference proteome</keyword>
<sequence length="84" mass="9348">MENGPRVSAFKVDSRGRLLSLPSAIDGTLVGSSTAKFTSSLHVTLQHSYLRAAEYLLLMLHFIYLPWMLVFPLSMMKICSNSSI</sequence>
<reference evidence="3" key="1">
    <citation type="submission" date="2022-11" db="UniProtKB">
        <authorList>
            <consortium name="WormBaseParasite"/>
        </authorList>
    </citation>
    <scope>IDENTIFICATION</scope>
</reference>
<organism evidence="2 3">
    <name type="scientific">Ditylenchus dipsaci</name>
    <dbReference type="NCBI Taxonomy" id="166011"/>
    <lineage>
        <taxon>Eukaryota</taxon>
        <taxon>Metazoa</taxon>
        <taxon>Ecdysozoa</taxon>
        <taxon>Nematoda</taxon>
        <taxon>Chromadorea</taxon>
        <taxon>Rhabditida</taxon>
        <taxon>Tylenchina</taxon>
        <taxon>Tylenchomorpha</taxon>
        <taxon>Sphaerularioidea</taxon>
        <taxon>Anguinidae</taxon>
        <taxon>Anguininae</taxon>
        <taxon>Ditylenchus</taxon>
    </lineage>
</organism>
<protein>
    <submittedName>
        <fullName evidence="3">Uncharacterized protein</fullName>
    </submittedName>
</protein>
<evidence type="ECO:0000256" key="1">
    <source>
        <dbReference type="SAM" id="Phobius"/>
    </source>
</evidence>
<evidence type="ECO:0000313" key="2">
    <source>
        <dbReference type="Proteomes" id="UP000887574"/>
    </source>
</evidence>
<keyword evidence="1" id="KW-0472">Membrane</keyword>